<sequence length="126" mass="13801">MLIGDADVLSHYRALLVREPSLQWAEIWSLASYSKDLSPAAAAPVRLPPGRLRGTAEQVLADLDATHAAYQEYLLACAVPLLIQADPRFGNRESQLVTAVSERVDSIPAARAALAAIRRYGYRSKR</sequence>
<accession>D5USF1</accession>
<dbReference type="KEGG" id="tpr:Tpau_0578"/>
<dbReference type="HOGENOM" id="CLU_1980639_0_0_11"/>
<evidence type="ECO:0000313" key="1">
    <source>
        <dbReference type="EMBL" id="ADG77218.1"/>
    </source>
</evidence>
<dbReference type="AlphaFoldDB" id="D5USF1"/>
<proteinExistence type="predicted"/>
<reference evidence="2" key="1">
    <citation type="submission" date="2010-03" db="EMBL/GenBank/DDBJ databases">
        <title>The complete chromosome of Tsukamurella paurometabola DSM 20162.</title>
        <authorList>
            <consortium name="US DOE Joint Genome Institute (JGI-PGF)"/>
            <person name="Lucas S."/>
            <person name="Copeland A."/>
            <person name="Lapidus A."/>
            <person name="Glavina del Rio T."/>
            <person name="Dalin E."/>
            <person name="Tice H."/>
            <person name="Bruce D."/>
            <person name="Goodwin L."/>
            <person name="Pitluck S."/>
            <person name="Kyrpides N."/>
            <person name="Mavromatis K."/>
            <person name="Ivanova N."/>
            <person name="Mikhailova N."/>
            <person name="Munk A.C."/>
            <person name="Brettin T."/>
            <person name="Detter J.C."/>
            <person name="Tapia R."/>
            <person name="Han C."/>
            <person name="Larimer F."/>
            <person name="Land M."/>
            <person name="Hauser L."/>
            <person name="Markowitz V."/>
            <person name="Cheng J.-F."/>
            <person name="Hugenholtz P."/>
            <person name="Woyke T."/>
            <person name="Wu D."/>
            <person name="Jando M."/>
            <person name="Brambilla E."/>
            <person name="Klenk H.-P."/>
            <person name="Eisen J.A."/>
        </authorList>
    </citation>
    <scope>NUCLEOTIDE SEQUENCE [LARGE SCALE GENOMIC DNA]</scope>
    <source>
        <strain evidence="2">ATCC 8368 / DSM 20162 / CCUG 35730 / CIP 100753 / JCM 10117 / KCTC 9821 / NBRC 16120 / NCIMB 702349 / NCTC 13040</strain>
    </source>
</reference>
<organism evidence="1 2">
    <name type="scientific">Tsukamurella paurometabola (strain ATCC 8368 / DSM 20162 / CCUG 35730 / CIP 100753 / JCM 10117 / KCTC 9821 / NBRC 16120 / NCIMB 702349 / NCTC 13040)</name>
    <name type="common">Corynebacterium paurometabolum</name>
    <dbReference type="NCBI Taxonomy" id="521096"/>
    <lineage>
        <taxon>Bacteria</taxon>
        <taxon>Bacillati</taxon>
        <taxon>Actinomycetota</taxon>
        <taxon>Actinomycetes</taxon>
        <taxon>Mycobacteriales</taxon>
        <taxon>Tsukamurellaceae</taxon>
        <taxon>Tsukamurella</taxon>
    </lineage>
</organism>
<gene>
    <name evidence="1" type="ordered locus">Tpau_0578</name>
</gene>
<reference evidence="1 2" key="2">
    <citation type="journal article" date="2011" name="Stand. Genomic Sci.">
        <title>Complete genome sequence of Tsukamurella paurometabola type strain (no. 33).</title>
        <authorList>
            <person name="Munk A.C."/>
            <person name="Lapidus A."/>
            <person name="Lucas S."/>
            <person name="Nolan M."/>
            <person name="Tice H."/>
            <person name="Cheng J.F."/>
            <person name="Del Rio T.G."/>
            <person name="Goodwin L."/>
            <person name="Pitluck S."/>
            <person name="Liolios K."/>
            <person name="Huntemann M."/>
            <person name="Ivanova N."/>
            <person name="Mavromatis K."/>
            <person name="Mikhailova N."/>
            <person name="Pati A."/>
            <person name="Chen A."/>
            <person name="Palaniappan K."/>
            <person name="Tapia R."/>
            <person name="Han C."/>
            <person name="Land M."/>
            <person name="Hauser L."/>
            <person name="Chang Y.J."/>
            <person name="Jeffries C.D."/>
            <person name="Brettin T."/>
            <person name="Yasawong M."/>
            <person name="Brambilla E.M."/>
            <person name="Rohde M."/>
            <person name="Sikorski J."/>
            <person name="Goker M."/>
            <person name="Detter J.C."/>
            <person name="Woyke T."/>
            <person name="Bristow J."/>
            <person name="Eisen J.A."/>
            <person name="Markowitz V."/>
            <person name="Hugenholtz P."/>
            <person name="Kyrpides N.C."/>
            <person name="Klenk H.P."/>
        </authorList>
    </citation>
    <scope>NUCLEOTIDE SEQUENCE [LARGE SCALE GENOMIC DNA]</scope>
    <source>
        <strain evidence="2">ATCC 8368 / DSM 20162 / CCUG 35730 / CIP 100753 / JCM 10117 / KCTC 9821 / NBRC 16120 / NCIMB 702349 / NCTC 13040</strain>
    </source>
</reference>
<evidence type="ECO:0000313" key="2">
    <source>
        <dbReference type="Proteomes" id="UP000001213"/>
    </source>
</evidence>
<dbReference type="Proteomes" id="UP000001213">
    <property type="component" value="Chromosome"/>
</dbReference>
<protein>
    <submittedName>
        <fullName evidence="1">Uncharacterized protein</fullName>
    </submittedName>
</protein>
<keyword evidence="2" id="KW-1185">Reference proteome</keyword>
<name>D5USF1_TSUPD</name>
<dbReference type="EMBL" id="CP001966">
    <property type="protein sequence ID" value="ADG77218.1"/>
    <property type="molecule type" value="Genomic_DNA"/>
</dbReference>
<dbReference type="STRING" id="521096.Tpau_0578"/>